<dbReference type="InterPro" id="IPR022343">
    <property type="entry name" value="GCR1-cAMP_receptor"/>
</dbReference>
<proteinExistence type="predicted"/>
<dbReference type="AlphaFoldDB" id="A0A9Q0RHQ2"/>
<keyword evidence="3 5" id="KW-1133">Transmembrane helix</keyword>
<keyword evidence="2 5" id="KW-0812">Transmembrane</keyword>
<evidence type="ECO:0000313" key="7">
    <source>
        <dbReference type="Proteomes" id="UP001149090"/>
    </source>
</evidence>
<comment type="subcellular location">
    <subcellularLocation>
        <location evidence="1">Membrane</location>
        <topology evidence="1">Multi-pass membrane protein</topology>
    </subcellularLocation>
</comment>
<dbReference type="Gene3D" id="1.20.1070.10">
    <property type="entry name" value="Rhodopsin 7-helix transmembrane proteins"/>
    <property type="match status" value="1"/>
</dbReference>
<dbReference type="PRINTS" id="PR02001">
    <property type="entry name" value="GCR1CAMPR"/>
</dbReference>
<keyword evidence="4 5" id="KW-0472">Membrane</keyword>
<accession>A0A9Q0RHQ2</accession>
<dbReference type="PANTHER" id="PTHR23112:SF0">
    <property type="entry name" value="TRANSMEMBRANE PROTEIN 116"/>
    <property type="match status" value="1"/>
</dbReference>
<dbReference type="GO" id="GO:0005886">
    <property type="term" value="C:plasma membrane"/>
    <property type="evidence" value="ECO:0007669"/>
    <property type="project" value="TreeGrafter"/>
</dbReference>
<name>A0A9Q0RHQ2_ANAIG</name>
<dbReference type="PANTHER" id="PTHR23112">
    <property type="entry name" value="G PROTEIN-COUPLED RECEPTOR 157-RELATED"/>
    <property type="match status" value="1"/>
</dbReference>
<feature type="transmembrane region" description="Helical" evidence="5">
    <location>
        <begin position="12"/>
        <end position="34"/>
    </location>
</feature>
<feature type="transmembrane region" description="Helical" evidence="5">
    <location>
        <begin position="238"/>
        <end position="257"/>
    </location>
</feature>
<evidence type="ECO:0000313" key="6">
    <source>
        <dbReference type="EMBL" id="KAJ5080053.1"/>
    </source>
</evidence>
<reference evidence="6" key="1">
    <citation type="submission" date="2022-10" db="EMBL/GenBank/DDBJ databases">
        <title>Novel sulphate-reducing endosymbionts in the free-living metamonad Anaeramoeba.</title>
        <authorList>
            <person name="Jerlstrom-Hultqvist J."/>
            <person name="Cepicka I."/>
            <person name="Gallot-Lavallee L."/>
            <person name="Salas-Leiva D."/>
            <person name="Curtis B.A."/>
            <person name="Zahonova K."/>
            <person name="Pipaliya S."/>
            <person name="Dacks J."/>
            <person name="Roger A.J."/>
        </authorList>
    </citation>
    <scope>NUCLEOTIDE SEQUENCE</scope>
    <source>
        <strain evidence="6">BMAN</strain>
    </source>
</reference>
<evidence type="ECO:0000256" key="2">
    <source>
        <dbReference type="ARBA" id="ARBA00022692"/>
    </source>
</evidence>
<sequence length="319" mass="37467">MGSKTNLSEEISAFIGAGLGMIGSFSIIMIFLYLKEYRIFYRKLVFILSIYDLLQSISYFLPGNSGQVVCEIQYYLIVIFPEIVQFWTANISLISYLKIVKEFDDSRLNSIQKWFHFANFIPIIALIIISVLNRDYDNSKTFWCAPTSNVLIIVKNHFFQFSKKNFYILTIIRMRKSFKLITKGYTERRKNQMNQVWIEFRMSLIPLIQIIVIIPGTIRRIRDMVNPSYSNIFALDIIHSLIACSQGFWDFLIFVVFDPDIKSKIKICCFSRSKYEGNDFFDLGNYQSKKEQEFFLIKKRSENDGNDDQVVFESENESN</sequence>
<dbReference type="SUPFAM" id="SSF81321">
    <property type="entry name" value="Family A G protein-coupled receptor-like"/>
    <property type="match status" value="1"/>
</dbReference>
<evidence type="ECO:0000256" key="3">
    <source>
        <dbReference type="ARBA" id="ARBA00022989"/>
    </source>
</evidence>
<evidence type="ECO:0000256" key="5">
    <source>
        <dbReference type="SAM" id="Phobius"/>
    </source>
</evidence>
<feature type="transmembrane region" description="Helical" evidence="5">
    <location>
        <begin position="74"/>
        <end position="94"/>
    </location>
</feature>
<dbReference type="Proteomes" id="UP001149090">
    <property type="component" value="Unassembled WGS sequence"/>
</dbReference>
<feature type="transmembrane region" description="Helical" evidence="5">
    <location>
        <begin position="114"/>
        <end position="132"/>
    </location>
</feature>
<feature type="transmembrane region" description="Helical" evidence="5">
    <location>
        <begin position="198"/>
        <end position="218"/>
    </location>
</feature>
<dbReference type="GO" id="GO:0007189">
    <property type="term" value="P:adenylate cyclase-activating G protein-coupled receptor signaling pathway"/>
    <property type="evidence" value="ECO:0007669"/>
    <property type="project" value="TreeGrafter"/>
</dbReference>
<dbReference type="GO" id="GO:0004930">
    <property type="term" value="F:G protein-coupled receptor activity"/>
    <property type="evidence" value="ECO:0007669"/>
    <property type="project" value="TreeGrafter"/>
</dbReference>
<comment type="caution">
    <text evidence="6">The sequence shown here is derived from an EMBL/GenBank/DDBJ whole genome shotgun (WGS) entry which is preliminary data.</text>
</comment>
<dbReference type="EMBL" id="JAPDFW010000015">
    <property type="protein sequence ID" value="KAJ5080053.1"/>
    <property type="molecule type" value="Genomic_DNA"/>
</dbReference>
<keyword evidence="6" id="KW-0675">Receptor</keyword>
<organism evidence="6 7">
    <name type="scientific">Anaeramoeba ignava</name>
    <name type="common">Anaerobic marine amoeba</name>
    <dbReference type="NCBI Taxonomy" id="1746090"/>
    <lineage>
        <taxon>Eukaryota</taxon>
        <taxon>Metamonada</taxon>
        <taxon>Anaeramoebidae</taxon>
        <taxon>Anaeramoeba</taxon>
    </lineage>
</organism>
<gene>
    <name evidence="6" type="ORF">M0811_14202</name>
</gene>
<keyword evidence="7" id="KW-1185">Reference proteome</keyword>
<evidence type="ECO:0000256" key="1">
    <source>
        <dbReference type="ARBA" id="ARBA00004141"/>
    </source>
</evidence>
<evidence type="ECO:0000256" key="4">
    <source>
        <dbReference type="ARBA" id="ARBA00023136"/>
    </source>
</evidence>
<feature type="transmembrane region" description="Helical" evidence="5">
    <location>
        <begin position="40"/>
        <end position="62"/>
    </location>
</feature>
<protein>
    <submittedName>
        <fullName evidence="6">G-protein coupled receptor 157-like</fullName>
    </submittedName>
</protein>